<comment type="caution">
    <text evidence="1">The sequence shown here is derived from an EMBL/GenBank/DDBJ whole genome shotgun (WGS) entry which is preliminary data.</text>
</comment>
<evidence type="ECO:0000313" key="1">
    <source>
        <dbReference type="EMBL" id="MBC5679336.1"/>
    </source>
</evidence>
<proteinExistence type="predicted"/>
<organism evidence="1 2">
    <name type="scientific">Anaerostipes hominis</name>
    <name type="common">ex Liu et al. 2021</name>
    <dbReference type="NCBI Taxonomy" id="2763018"/>
    <lineage>
        <taxon>Bacteria</taxon>
        <taxon>Bacillati</taxon>
        <taxon>Bacillota</taxon>
        <taxon>Clostridia</taxon>
        <taxon>Lachnospirales</taxon>
        <taxon>Lachnospiraceae</taxon>
        <taxon>Anaerostipes</taxon>
    </lineage>
</organism>
<keyword evidence="2" id="KW-1185">Reference proteome</keyword>
<dbReference type="RefSeq" id="WP_024729450.1">
    <property type="nucleotide sequence ID" value="NZ_JACOOS010000061.1"/>
</dbReference>
<sequence>MSWINGINEDGNLEVNAAHFDGLPNIEENTLMRIIVDEKERMVIFRKRLFRKEEKDQDILLSFDQILGAGFITRSKLVKKSVVGRAFVGSLFFGDTGTILGIMSGQGKKKKKELCFAISYSDSFGENRLLLFDDTISHPKALPKRLNEIAKINHPAVERKEGPIRL</sequence>
<name>A0ABR7FXX1_9FIRM</name>
<gene>
    <name evidence="1" type="ORF">H8S22_17920</name>
</gene>
<dbReference type="EMBL" id="JACOOS010000061">
    <property type="protein sequence ID" value="MBC5679336.1"/>
    <property type="molecule type" value="Genomic_DNA"/>
</dbReference>
<evidence type="ECO:0000313" key="2">
    <source>
        <dbReference type="Proteomes" id="UP000635828"/>
    </source>
</evidence>
<reference evidence="1 2" key="1">
    <citation type="submission" date="2020-08" db="EMBL/GenBank/DDBJ databases">
        <title>Genome public.</title>
        <authorList>
            <person name="Liu C."/>
            <person name="Sun Q."/>
        </authorList>
    </citation>
    <scope>NUCLEOTIDE SEQUENCE [LARGE SCALE GENOMIC DNA]</scope>
    <source>
        <strain evidence="1 2">NSJ-7</strain>
    </source>
</reference>
<accession>A0ABR7FXX1</accession>
<protein>
    <submittedName>
        <fullName evidence="1">Uncharacterized protein</fullName>
    </submittedName>
</protein>
<dbReference type="Proteomes" id="UP000635828">
    <property type="component" value="Unassembled WGS sequence"/>
</dbReference>